<evidence type="ECO:0000256" key="2">
    <source>
        <dbReference type="SAM" id="Phobius"/>
    </source>
</evidence>
<evidence type="ECO:0000256" key="1">
    <source>
        <dbReference type="SAM" id="MobiDB-lite"/>
    </source>
</evidence>
<reference evidence="4" key="1">
    <citation type="submission" date="2021-03" db="EMBL/GenBank/DDBJ databases">
        <authorList>
            <person name="Tagirdzhanova G."/>
        </authorList>
    </citation>
    <scope>NUCLEOTIDE SEQUENCE</scope>
</reference>
<evidence type="ECO:0008006" key="6">
    <source>
        <dbReference type="Google" id="ProtNLM"/>
    </source>
</evidence>
<keyword evidence="2" id="KW-1133">Transmembrane helix</keyword>
<comment type="caution">
    <text evidence="4">The sequence shown here is derived from an EMBL/GenBank/DDBJ whole genome shotgun (WGS) entry which is preliminary data.</text>
</comment>
<protein>
    <recommendedName>
        <fullName evidence="6">Transmembrane protein</fullName>
    </recommendedName>
</protein>
<accession>A0A8H3INX4</accession>
<keyword evidence="2" id="KW-0812">Transmembrane</keyword>
<proteinExistence type="predicted"/>
<keyword evidence="3" id="KW-0732">Signal</keyword>
<gene>
    <name evidence="4" type="ORF">HETSPECPRED_006242</name>
</gene>
<dbReference type="Proteomes" id="UP000664521">
    <property type="component" value="Unassembled WGS sequence"/>
</dbReference>
<evidence type="ECO:0000256" key="3">
    <source>
        <dbReference type="SAM" id="SignalP"/>
    </source>
</evidence>
<feature type="signal peptide" evidence="3">
    <location>
        <begin position="1"/>
        <end position="28"/>
    </location>
</feature>
<dbReference type="AlphaFoldDB" id="A0A8H3INX4"/>
<dbReference type="EMBL" id="CAJPDS010000040">
    <property type="protein sequence ID" value="CAF9926063.1"/>
    <property type="molecule type" value="Genomic_DNA"/>
</dbReference>
<keyword evidence="5" id="KW-1185">Reference proteome</keyword>
<keyword evidence="2" id="KW-0472">Membrane</keyword>
<feature type="region of interest" description="Disordered" evidence="1">
    <location>
        <begin position="72"/>
        <end position="93"/>
    </location>
</feature>
<name>A0A8H3INX4_9LECA</name>
<evidence type="ECO:0000313" key="4">
    <source>
        <dbReference type="EMBL" id="CAF9926063.1"/>
    </source>
</evidence>
<sequence>MRTQSKPGFLSLLLLGFLLLCLTVQTTARVLETRTDPQPAASGSQSGTDDADRNIVARRLFLSEKVSSIKLREPGEYPPDHGVERRSAKAETAGIAREGHTPGHVSEDHPSGHGSRLRVRAIMKRDDLTKKVGIFAGITAAVFVVIIIIWFWYKGGCSSKG</sequence>
<evidence type="ECO:0000313" key="5">
    <source>
        <dbReference type="Proteomes" id="UP000664521"/>
    </source>
</evidence>
<organism evidence="4 5">
    <name type="scientific">Heterodermia speciosa</name>
    <dbReference type="NCBI Taxonomy" id="116794"/>
    <lineage>
        <taxon>Eukaryota</taxon>
        <taxon>Fungi</taxon>
        <taxon>Dikarya</taxon>
        <taxon>Ascomycota</taxon>
        <taxon>Pezizomycotina</taxon>
        <taxon>Lecanoromycetes</taxon>
        <taxon>OSLEUM clade</taxon>
        <taxon>Lecanoromycetidae</taxon>
        <taxon>Caliciales</taxon>
        <taxon>Physciaceae</taxon>
        <taxon>Heterodermia</taxon>
    </lineage>
</organism>
<feature type="compositionally biased region" description="Basic and acidic residues" evidence="1">
    <location>
        <begin position="72"/>
        <end position="89"/>
    </location>
</feature>
<feature type="chain" id="PRO_5034741648" description="Transmembrane protein" evidence="3">
    <location>
        <begin position="29"/>
        <end position="161"/>
    </location>
</feature>
<feature type="transmembrane region" description="Helical" evidence="2">
    <location>
        <begin position="132"/>
        <end position="153"/>
    </location>
</feature>